<dbReference type="EMBL" id="CCKQ01012785">
    <property type="protein sequence ID" value="CDW84417.1"/>
    <property type="molecule type" value="Genomic_DNA"/>
</dbReference>
<gene>
    <name evidence="4" type="primary">Contig1770.g1916</name>
    <name evidence="4" type="ORF">STYLEM_13480</name>
</gene>
<evidence type="ECO:0008006" key="6">
    <source>
        <dbReference type="Google" id="ProtNLM"/>
    </source>
</evidence>
<keyword evidence="3" id="KW-0732">Signal</keyword>
<keyword evidence="2" id="KW-1133">Transmembrane helix</keyword>
<keyword evidence="2" id="KW-0812">Transmembrane</keyword>
<dbReference type="InParanoid" id="A0A078ATB6"/>
<sequence>MPRHSMLILVTMITISNQASYNQYQEIIDKDNIKFHLESQGIRGFDKEDQTQETYEYQMLQDNLIIARKAQEHVKNVINMRANQRMIQSLDMGNLGNMGDYDLSSFGDLTQYNISTSDLMNIKSPSDVEKIVKRIKDQIKKQEQNDFYSMYKSSFFTINKCIGYVGQQLSMLDTMQLSSGDVKMSAIPKSLIEQLKGFFKTFKIAYKTKYGEDILTQTNLDNDSQVVTLFLQGGMNSLSDLEEADSKNASKDDKMLIIIVAIVVAVFLISIIITLICVFTCCTKIKQVDGKNKRVCRKATKKCTCMKKCCKGQSHTKKTQKHSMDQNKTVGSEFTLNDDFKSINGPANNYNQVQNASQVFYGTHGRNQSYESSNPSMGIPVTETSFDNDYMANSQNSQPFQQRQHYGVKQLGSQNQDLQKTSIPLPKKHIDPNNSWQ</sequence>
<feature type="compositionally biased region" description="Polar residues" evidence="1">
    <location>
        <begin position="365"/>
        <end position="404"/>
    </location>
</feature>
<evidence type="ECO:0000256" key="1">
    <source>
        <dbReference type="SAM" id="MobiDB-lite"/>
    </source>
</evidence>
<name>A0A078ATB6_STYLE</name>
<accession>A0A078ATB6</accession>
<dbReference type="AlphaFoldDB" id="A0A078ATB6"/>
<evidence type="ECO:0000256" key="2">
    <source>
        <dbReference type="SAM" id="Phobius"/>
    </source>
</evidence>
<proteinExistence type="predicted"/>
<keyword evidence="2" id="KW-0472">Membrane</keyword>
<feature type="transmembrane region" description="Helical" evidence="2">
    <location>
        <begin position="255"/>
        <end position="282"/>
    </location>
</feature>
<feature type="region of interest" description="Disordered" evidence="1">
    <location>
        <begin position="365"/>
        <end position="437"/>
    </location>
</feature>
<evidence type="ECO:0000313" key="5">
    <source>
        <dbReference type="Proteomes" id="UP000039865"/>
    </source>
</evidence>
<dbReference type="Proteomes" id="UP000039865">
    <property type="component" value="Unassembled WGS sequence"/>
</dbReference>
<evidence type="ECO:0000256" key="3">
    <source>
        <dbReference type="SAM" id="SignalP"/>
    </source>
</evidence>
<feature type="signal peptide" evidence="3">
    <location>
        <begin position="1"/>
        <end position="18"/>
    </location>
</feature>
<evidence type="ECO:0000313" key="4">
    <source>
        <dbReference type="EMBL" id="CDW84417.1"/>
    </source>
</evidence>
<protein>
    <recommendedName>
        <fullName evidence="6">Transmembrane protein</fullName>
    </recommendedName>
</protein>
<keyword evidence="5" id="KW-1185">Reference proteome</keyword>
<organism evidence="4 5">
    <name type="scientific">Stylonychia lemnae</name>
    <name type="common">Ciliate</name>
    <dbReference type="NCBI Taxonomy" id="5949"/>
    <lineage>
        <taxon>Eukaryota</taxon>
        <taxon>Sar</taxon>
        <taxon>Alveolata</taxon>
        <taxon>Ciliophora</taxon>
        <taxon>Intramacronucleata</taxon>
        <taxon>Spirotrichea</taxon>
        <taxon>Stichotrichia</taxon>
        <taxon>Sporadotrichida</taxon>
        <taxon>Oxytrichidae</taxon>
        <taxon>Stylonychinae</taxon>
        <taxon>Stylonychia</taxon>
    </lineage>
</organism>
<feature type="compositionally biased region" description="Polar residues" evidence="1">
    <location>
        <begin position="411"/>
        <end position="422"/>
    </location>
</feature>
<feature type="chain" id="PRO_5001729650" description="Transmembrane protein" evidence="3">
    <location>
        <begin position="19"/>
        <end position="437"/>
    </location>
</feature>
<reference evidence="4 5" key="1">
    <citation type="submission" date="2014-06" db="EMBL/GenBank/DDBJ databases">
        <authorList>
            <person name="Swart Estienne"/>
        </authorList>
    </citation>
    <scope>NUCLEOTIDE SEQUENCE [LARGE SCALE GENOMIC DNA]</scope>
    <source>
        <strain evidence="4 5">130c</strain>
    </source>
</reference>